<evidence type="ECO:0000256" key="1">
    <source>
        <dbReference type="SAM" id="MobiDB-lite"/>
    </source>
</evidence>
<gene>
    <name evidence="2" type="ordered locus">SM11_pD0970</name>
</gene>
<keyword evidence="2" id="KW-0614">Plasmid</keyword>
<feature type="compositionally biased region" description="Basic and acidic residues" evidence="1">
    <location>
        <begin position="87"/>
        <end position="109"/>
    </location>
</feature>
<evidence type="ECO:0000313" key="2">
    <source>
        <dbReference type="EMBL" id="AEH83802.1"/>
    </source>
</evidence>
<feature type="region of interest" description="Disordered" evidence="1">
    <location>
        <begin position="82"/>
        <end position="109"/>
    </location>
</feature>
<geneLocation type="plasmid" evidence="2 3">
    <name>pSmeSM11d</name>
</geneLocation>
<dbReference type="HOGENOM" id="CLU_2181825_0_0_5"/>
<dbReference type="EMBL" id="CP001832">
    <property type="protein sequence ID" value="AEH83802.1"/>
    <property type="molecule type" value="Genomic_DNA"/>
</dbReference>
<proteinExistence type="predicted"/>
<dbReference type="Proteomes" id="UP000009045">
    <property type="component" value="Plasmid pSmeSM11d"/>
</dbReference>
<sequence length="109" mass="12547">MLRSAAQVYPVYAALTTCNVCHDRSGRHSFLLFSICYDRSGDRRPWLSFSSGARNDASHSRATPEAKLTLLVCHPRIRRRPRTASLYRRDRQDGQHDFAGMHKSDRDLQ</sequence>
<reference evidence="2 3" key="1">
    <citation type="journal article" date="2011" name="J. Biotechnol.">
        <title>The complete genome sequence of the dominant Sinorhizobium meliloti field isolate SM11 extends the S. meliloti pan-genome.</title>
        <authorList>
            <person name="Schneiker-Bekel S."/>
            <person name="Wibberg D."/>
            <person name="Bekel T."/>
            <person name="Blom J."/>
            <person name="Linke B."/>
            <person name="Neuweger H."/>
            <person name="Stiens M."/>
            <person name="Vorholter F.J."/>
            <person name="Weidner S."/>
            <person name="Goesmann A."/>
            <person name="Puhler A."/>
            <person name="Schluter A."/>
        </authorList>
    </citation>
    <scope>NUCLEOTIDE SEQUENCE [LARGE SCALE GENOMIC DNA]</scope>
    <source>
        <strain evidence="2 3">SM11</strain>
        <plasmid evidence="3">pSmeSM11d</plasmid>
    </source>
</reference>
<dbReference type="AlphaFoldDB" id="F7XGX6"/>
<name>F7XGX6_SINMM</name>
<evidence type="ECO:0000313" key="3">
    <source>
        <dbReference type="Proteomes" id="UP000009045"/>
    </source>
</evidence>
<organism evidence="2 3">
    <name type="scientific">Sinorhizobium meliloti (strain SM11)</name>
    <dbReference type="NCBI Taxonomy" id="707241"/>
    <lineage>
        <taxon>Bacteria</taxon>
        <taxon>Pseudomonadati</taxon>
        <taxon>Pseudomonadota</taxon>
        <taxon>Alphaproteobacteria</taxon>
        <taxon>Hyphomicrobiales</taxon>
        <taxon>Rhizobiaceae</taxon>
        <taxon>Sinorhizobium/Ensifer group</taxon>
        <taxon>Sinorhizobium</taxon>
    </lineage>
</organism>
<dbReference type="KEGG" id="smx:SM11_pD0970"/>
<protein>
    <submittedName>
        <fullName evidence="2">Uncharacterized protein</fullName>
    </submittedName>
</protein>
<accession>F7XGX6</accession>